<dbReference type="eggNOG" id="arCOG00427">
    <property type="taxonomic scope" value="Archaea"/>
</dbReference>
<dbReference type="PANTHER" id="PTHR30255">
    <property type="entry name" value="SINGLE-STRANDED-DNA-SPECIFIC EXONUCLEASE RECJ"/>
    <property type="match status" value="1"/>
</dbReference>
<dbReference type="OrthoDB" id="36101at2157"/>
<dbReference type="Pfam" id="PF02272">
    <property type="entry name" value="DHHA1"/>
    <property type="match status" value="1"/>
</dbReference>
<dbReference type="GeneID" id="5410364"/>
<dbReference type="Gene3D" id="3.90.1640.30">
    <property type="match status" value="1"/>
</dbReference>
<dbReference type="InterPro" id="IPR038763">
    <property type="entry name" value="DHH_sf"/>
</dbReference>
<accession>A7IAI9</accession>
<evidence type="ECO:0000313" key="2">
    <source>
        <dbReference type="EMBL" id="ABS56750.1"/>
    </source>
</evidence>
<dbReference type="GO" id="GO:0003676">
    <property type="term" value="F:nucleic acid binding"/>
    <property type="evidence" value="ECO:0007669"/>
    <property type="project" value="InterPro"/>
</dbReference>
<dbReference type="RefSeq" id="WP_012107810.1">
    <property type="nucleotide sequence ID" value="NC_009712.1"/>
</dbReference>
<dbReference type="STRING" id="456442.Mboo_2236"/>
<reference evidence="3" key="1">
    <citation type="journal article" date="2015" name="Microbiology">
        <title>Genome of Methanoregula boonei 6A8 reveals adaptations to oligotrophic peatland environments.</title>
        <authorList>
            <person name="Braeuer S."/>
            <person name="Cadillo-Quiroz H."/>
            <person name="Kyrpides N."/>
            <person name="Woyke T."/>
            <person name="Goodwin L."/>
            <person name="Detter C."/>
            <person name="Podell S."/>
            <person name="Yavitt J.B."/>
            <person name="Zinder S.H."/>
        </authorList>
    </citation>
    <scope>NUCLEOTIDE SEQUENCE [LARGE SCALE GENOMIC DNA]</scope>
    <source>
        <strain evidence="3">DSM 21154 / JCM 14090 / 6A8</strain>
    </source>
</reference>
<feature type="domain" description="DHHA1" evidence="1">
    <location>
        <begin position="333"/>
        <end position="397"/>
    </location>
</feature>
<dbReference type="InterPro" id="IPR003156">
    <property type="entry name" value="DHHA1_dom"/>
</dbReference>
<dbReference type="PANTHER" id="PTHR30255:SF2">
    <property type="entry name" value="SINGLE-STRANDED-DNA-SPECIFIC EXONUCLEASE RECJ"/>
    <property type="match status" value="1"/>
</dbReference>
<keyword evidence="3" id="KW-1185">Reference proteome</keyword>
<proteinExistence type="predicted"/>
<evidence type="ECO:0000259" key="1">
    <source>
        <dbReference type="Pfam" id="PF02272"/>
    </source>
</evidence>
<sequence length="405" mass="42750">MSLEESAKVVAEQIRRQQFVEVYAHHDADGIAAGAILCHAMLRAGIRFRLRICADISAAELSHDAVSLLCDLGSGKEDLPPETIVVDHHIPLFGGQFHANPRLEKIDGDRELSAAGMAYIVAQEMGDNRDLAGLVIPGIIGDGQAFAGRNLAIFNEGVANGIIVPDKGITLAGRDMAERWLLATRPYLPGISGSDSAVADLLASTQEDNGLKPDVLISLAVLTSVPEASAEGLMLLYGDTMHLQREVIEDAHALTAVIDACGKSGCGDLAVALCLRSSVEITEAWEVTRKHHLAVIAALGEVRPVQEGCAVYECGNATLSSDVADVLARDRVQQAPVLVYARTGEECRISTRLPHGTTANLGLLVRELAAACGGNGGGHHSRAGATIPCKRLDAFVKGWQEGLAA</sequence>
<evidence type="ECO:0000313" key="3">
    <source>
        <dbReference type="Proteomes" id="UP000002408"/>
    </source>
</evidence>
<dbReference type="Proteomes" id="UP000002408">
    <property type="component" value="Chromosome"/>
</dbReference>
<dbReference type="SUPFAM" id="SSF64182">
    <property type="entry name" value="DHH phosphoesterases"/>
    <property type="match status" value="1"/>
</dbReference>
<dbReference type="KEGG" id="mbn:Mboo_2236"/>
<dbReference type="InterPro" id="IPR051673">
    <property type="entry name" value="SSDNA_exonuclease_RecJ"/>
</dbReference>
<dbReference type="HOGENOM" id="CLU_042622_0_0_2"/>
<organism evidence="2 3">
    <name type="scientific">Methanoregula boonei (strain DSM 21154 / JCM 14090 / 6A8)</name>
    <dbReference type="NCBI Taxonomy" id="456442"/>
    <lineage>
        <taxon>Archaea</taxon>
        <taxon>Methanobacteriati</taxon>
        <taxon>Methanobacteriota</taxon>
        <taxon>Stenosarchaea group</taxon>
        <taxon>Methanomicrobia</taxon>
        <taxon>Methanomicrobiales</taxon>
        <taxon>Methanoregulaceae</taxon>
        <taxon>Methanoregula</taxon>
    </lineage>
</organism>
<protein>
    <submittedName>
        <fullName evidence="2">Phosphoesterase, RecJ domain protein</fullName>
    </submittedName>
</protein>
<name>A7IAI9_METB6</name>
<dbReference type="EMBL" id="CP000780">
    <property type="protein sequence ID" value="ABS56750.1"/>
    <property type="molecule type" value="Genomic_DNA"/>
</dbReference>
<gene>
    <name evidence="2" type="ordered locus">Mboo_2236</name>
</gene>
<dbReference type="AlphaFoldDB" id="A7IAI9"/>